<dbReference type="OMA" id="SSSIARX"/>
<evidence type="ECO:0000259" key="2">
    <source>
        <dbReference type="Pfam" id="PF21192"/>
    </source>
</evidence>
<sequence length="172" mass="19672">THLGNVLKPGDLASGYDLTSMVFNDDDLKAFGNAQLPDVVLVKKTYRRKNRAQRRKFKLHALMKVDDGEGKTDEEQHARDEEIFLRELEEDMELRCRVNLFKRDPEENAIVAADRAVEHSDEDAEDPDFPDVKLDELISNMDQLTHSPVDIQPSIDDDNSHDVGSKRRSNIN</sequence>
<name>A0A0J8DRM3_BETVV</name>
<keyword evidence="4" id="KW-1185">Reference proteome</keyword>
<dbReference type="EMBL" id="KQ103243">
    <property type="protein sequence ID" value="KMS93390.1"/>
    <property type="molecule type" value="Genomic_DNA"/>
</dbReference>
<dbReference type="Gramene" id="KMS93390">
    <property type="protein sequence ID" value="KMS93390"/>
    <property type="gene ID" value="BVRB_031960"/>
</dbReference>
<dbReference type="InterPro" id="IPR048898">
    <property type="entry name" value="OB_NMD3"/>
</dbReference>
<dbReference type="GO" id="GO:0005737">
    <property type="term" value="C:cytoplasm"/>
    <property type="evidence" value="ECO:0007669"/>
    <property type="project" value="TreeGrafter"/>
</dbReference>
<feature type="non-terminal residue" evidence="3">
    <location>
        <position position="1"/>
    </location>
</feature>
<evidence type="ECO:0000256" key="1">
    <source>
        <dbReference type="SAM" id="MobiDB-lite"/>
    </source>
</evidence>
<dbReference type="InterPro" id="IPR039768">
    <property type="entry name" value="Nmd3"/>
</dbReference>
<organism evidence="3 4">
    <name type="scientific">Beta vulgaris subsp. vulgaris</name>
    <name type="common">Beet</name>
    <dbReference type="NCBI Taxonomy" id="3555"/>
    <lineage>
        <taxon>Eukaryota</taxon>
        <taxon>Viridiplantae</taxon>
        <taxon>Streptophyta</taxon>
        <taxon>Embryophyta</taxon>
        <taxon>Tracheophyta</taxon>
        <taxon>Spermatophyta</taxon>
        <taxon>Magnoliopsida</taxon>
        <taxon>eudicotyledons</taxon>
        <taxon>Gunneridae</taxon>
        <taxon>Pentapetalae</taxon>
        <taxon>Caryophyllales</taxon>
        <taxon>Chenopodiaceae</taxon>
        <taxon>Betoideae</taxon>
        <taxon>Beta</taxon>
    </lineage>
</organism>
<feature type="region of interest" description="Disordered" evidence="1">
    <location>
        <begin position="140"/>
        <end position="172"/>
    </location>
</feature>
<reference evidence="3 4" key="1">
    <citation type="journal article" date="2014" name="Nature">
        <title>The genome of the recently domesticated crop plant sugar beet (Beta vulgaris).</title>
        <authorList>
            <person name="Dohm J.C."/>
            <person name="Minoche A.E."/>
            <person name="Holtgrawe D."/>
            <person name="Capella-Gutierrez S."/>
            <person name="Zakrzewski F."/>
            <person name="Tafer H."/>
            <person name="Rupp O."/>
            <person name="Sorensen T.R."/>
            <person name="Stracke R."/>
            <person name="Reinhardt R."/>
            <person name="Goesmann A."/>
            <person name="Kraft T."/>
            <person name="Schulz B."/>
            <person name="Stadler P.F."/>
            <person name="Schmidt T."/>
            <person name="Gabaldon T."/>
            <person name="Lehrach H."/>
            <person name="Weisshaar B."/>
            <person name="Himmelbauer H."/>
        </authorList>
    </citation>
    <scope>NUCLEOTIDE SEQUENCE [LARGE SCALE GENOMIC DNA]</scope>
    <source>
        <tissue evidence="3">Taproot</tissue>
    </source>
</reference>
<protein>
    <recommendedName>
        <fullName evidence="2">60S ribosomal export protein NMD3 OB-fold domain-containing protein</fullName>
    </recommendedName>
</protein>
<dbReference type="PANTHER" id="PTHR12746:SF2">
    <property type="entry name" value="60S RIBOSOMAL EXPORT PROTEIN NMD3"/>
    <property type="match status" value="1"/>
</dbReference>
<dbReference type="OrthoDB" id="203821at2759"/>
<dbReference type="AlphaFoldDB" id="A0A0J8DRM3"/>
<dbReference type="Proteomes" id="UP000035740">
    <property type="component" value="Unassembled WGS sequence"/>
</dbReference>
<dbReference type="PANTHER" id="PTHR12746">
    <property type="entry name" value="NONSENSE-MEDIATED MRNA DECAY PROTEIN 3"/>
    <property type="match status" value="1"/>
</dbReference>
<gene>
    <name evidence="3" type="ORF">BVRB_031960</name>
</gene>
<accession>A0A0J8DRM3</accession>
<feature type="domain" description="60S ribosomal export protein NMD3 OB-fold" evidence="2">
    <location>
        <begin position="1"/>
        <end position="44"/>
    </location>
</feature>
<dbReference type="Pfam" id="PF21192">
    <property type="entry name" value="OB_NMD3"/>
    <property type="match status" value="1"/>
</dbReference>
<proteinExistence type="predicted"/>
<evidence type="ECO:0000313" key="3">
    <source>
        <dbReference type="EMBL" id="KMS93390.1"/>
    </source>
</evidence>
<evidence type="ECO:0000313" key="4">
    <source>
        <dbReference type="Proteomes" id="UP000035740"/>
    </source>
</evidence>
<dbReference type="GO" id="GO:0043023">
    <property type="term" value="F:ribosomal large subunit binding"/>
    <property type="evidence" value="ECO:0007669"/>
    <property type="project" value="InterPro"/>
</dbReference>